<feature type="compositionally biased region" description="Low complexity" evidence="1">
    <location>
        <begin position="31"/>
        <end position="62"/>
    </location>
</feature>
<dbReference type="AlphaFoldDB" id="A0A316ZFA8"/>
<accession>A0A316ZFA8</accession>
<reference evidence="2 3" key="1">
    <citation type="journal article" date="2018" name="Mol. Biol. Evol.">
        <title>Broad Genomic Sampling Reveals a Smut Pathogenic Ancestry of the Fungal Clade Ustilaginomycotina.</title>
        <authorList>
            <person name="Kijpornyongpan T."/>
            <person name="Mondo S.J."/>
            <person name="Barry K."/>
            <person name="Sandor L."/>
            <person name="Lee J."/>
            <person name="Lipzen A."/>
            <person name="Pangilinan J."/>
            <person name="LaButti K."/>
            <person name="Hainaut M."/>
            <person name="Henrissat B."/>
            <person name="Grigoriev I.V."/>
            <person name="Spatafora J.W."/>
            <person name="Aime M.C."/>
        </authorList>
    </citation>
    <scope>NUCLEOTIDE SEQUENCE [LARGE SCALE GENOMIC DNA]</scope>
    <source>
        <strain evidence="2 3">MCA 4186</strain>
    </source>
</reference>
<name>A0A316ZFA8_9BASI</name>
<organism evidence="2 3">
    <name type="scientific">Tilletiopsis washingtonensis</name>
    <dbReference type="NCBI Taxonomy" id="58919"/>
    <lineage>
        <taxon>Eukaryota</taxon>
        <taxon>Fungi</taxon>
        <taxon>Dikarya</taxon>
        <taxon>Basidiomycota</taxon>
        <taxon>Ustilaginomycotina</taxon>
        <taxon>Exobasidiomycetes</taxon>
        <taxon>Entylomatales</taxon>
        <taxon>Entylomatales incertae sedis</taxon>
        <taxon>Tilletiopsis</taxon>
    </lineage>
</organism>
<sequence length="157" mass="17102">MLSTERALRTPPSEPWALGRWTRPERANQPQQQLRARSVRRASAQRLLAGAAASEASRGNARPRPFSRCGSRSGTPRSIACTREAREHHASCIAHAATAQRPGADGEISWAACPCADLLTAHATLHGAAASRWHVRTRAMHAAVKVQRHARARNGKR</sequence>
<evidence type="ECO:0000313" key="2">
    <source>
        <dbReference type="EMBL" id="PWO00210.1"/>
    </source>
</evidence>
<dbReference type="Proteomes" id="UP000245946">
    <property type="component" value="Unassembled WGS sequence"/>
</dbReference>
<protein>
    <submittedName>
        <fullName evidence="2">Uncharacterized protein</fullName>
    </submittedName>
</protein>
<dbReference type="EMBL" id="KZ819286">
    <property type="protein sequence ID" value="PWO00210.1"/>
    <property type="molecule type" value="Genomic_DNA"/>
</dbReference>
<gene>
    <name evidence="2" type="ORF">FA09DRAFT_209866</name>
</gene>
<evidence type="ECO:0000256" key="1">
    <source>
        <dbReference type="SAM" id="MobiDB-lite"/>
    </source>
</evidence>
<evidence type="ECO:0000313" key="3">
    <source>
        <dbReference type="Proteomes" id="UP000245946"/>
    </source>
</evidence>
<feature type="region of interest" description="Disordered" evidence="1">
    <location>
        <begin position="1"/>
        <end position="77"/>
    </location>
</feature>
<dbReference type="GeneID" id="37267030"/>
<keyword evidence="3" id="KW-1185">Reference proteome</keyword>
<dbReference type="RefSeq" id="XP_025600488.1">
    <property type="nucleotide sequence ID" value="XM_025739484.1"/>
</dbReference>
<proteinExistence type="predicted"/>